<evidence type="ECO:0008006" key="7">
    <source>
        <dbReference type="Google" id="ProtNLM"/>
    </source>
</evidence>
<dbReference type="InterPro" id="IPR023471">
    <property type="entry name" value="CtaG/Cox11_dom_sf"/>
</dbReference>
<dbReference type="PANTHER" id="PTHR21320">
    <property type="entry name" value="CYTOCHROME C OXIDASE ASSEMBLY PROTEIN COX11-RELATED"/>
    <property type="match status" value="1"/>
</dbReference>
<organism evidence="6">
    <name type="scientific">marine metagenome</name>
    <dbReference type="NCBI Taxonomy" id="408172"/>
    <lineage>
        <taxon>unclassified sequences</taxon>
        <taxon>metagenomes</taxon>
        <taxon>ecological metagenomes</taxon>
    </lineage>
</organism>
<keyword evidence="5" id="KW-0472">Membrane</keyword>
<dbReference type="PANTHER" id="PTHR21320:SF3">
    <property type="entry name" value="CYTOCHROME C OXIDASE ASSEMBLY PROTEIN COX11, MITOCHONDRIAL-RELATED"/>
    <property type="match status" value="1"/>
</dbReference>
<dbReference type="GO" id="GO:0005507">
    <property type="term" value="F:copper ion binding"/>
    <property type="evidence" value="ECO:0007669"/>
    <property type="project" value="InterPro"/>
</dbReference>
<evidence type="ECO:0000256" key="3">
    <source>
        <dbReference type="ARBA" id="ARBA00022692"/>
    </source>
</evidence>
<reference evidence="6" key="1">
    <citation type="submission" date="2018-05" db="EMBL/GenBank/DDBJ databases">
        <authorList>
            <person name="Lanie J.A."/>
            <person name="Ng W.-L."/>
            <person name="Kazmierczak K.M."/>
            <person name="Andrzejewski T.M."/>
            <person name="Davidsen T.M."/>
            <person name="Wayne K.J."/>
            <person name="Tettelin H."/>
            <person name="Glass J.I."/>
            <person name="Rusch D."/>
            <person name="Podicherti R."/>
            <person name="Tsui H.-C.T."/>
            <person name="Winkler M.E."/>
        </authorList>
    </citation>
    <scope>NUCLEOTIDE SEQUENCE</scope>
</reference>
<proteinExistence type="predicted"/>
<comment type="subcellular location">
    <subcellularLocation>
        <location evidence="2">Membrane</location>
        <topology evidence="2">Single-pass membrane protein</topology>
    </subcellularLocation>
</comment>
<dbReference type="GO" id="GO:0016020">
    <property type="term" value="C:membrane"/>
    <property type="evidence" value="ECO:0007669"/>
    <property type="project" value="UniProtKB-SubCell"/>
</dbReference>
<sequence length="111" mass="12667">MITNVHKDLPLEFKSDTKNVFIVPGEVKTINYAVKNTSNETTSGVAVFQVYPSELKPFITKLNCFCHEKQTLKPGQENKYSLVLLVDPKVTKNNNTKNIKEAIIQFTFFKK</sequence>
<evidence type="ECO:0000256" key="2">
    <source>
        <dbReference type="ARBA" id="ARBA00004167"/>
    </source>
</evidence>
<name>A0A381S6P9_9ZZZZ</name>
<comment type="function">
    <text evidence="1">Exerts its effect at some terminal stage of cytochrome c oxidase synthesis, probably by being involved in the insertion of the copper B into subunit I.</text>
</comment>
<gene>
    <name evidence="6" type="ORF">METZ01_LOCUS51842</name>
</gene>
<evidence type="ECO:0000313" key="6">
    <source>
        <dbReference type="EMBL" id="SUZ98988.1"/>
    </source>
</evidence>
<keyword evidence="4" id="KW-1133">Transmembrane helix</keyword>
<evidence type="ECO:0000256" key="4">
    <source>
        <dbReference type="ARBA" id="ARBA00022989"/>
    </source>
</evidence>
<dbReference type="Gene3D" id="2.60.370.10">
    <property type="entry name" value="Ctag/Cox11"/>
    <property type="match status" value="1"/>
</dbReference>
<dbReference type="InterPro" id="IPR007533">
    <property type="entry name" value="Cyt_c_oxidase_assmbl_CtaG"/>
</dbReference>
<protein>
    <recommendedName>
        <fullName evidence="7">Cytochrome c oxidase assembly protein CtaG</fullName>
    </recommendedName>
</protein>
<evidence type="ECO:0000256" key="1">
    <source>
        <dbReference type="ARBA" id="ARBA00004007"/>
    </source>
</evidence>
<keyword evidence="3" id="KW-0812">Transmembrane</keyword>
<dbReference type="EMBL" id="UINC01002657">
    <property type="protein sequence ID" value="SUZ98988.1"/>
    <property type="molecule type" value="Genomic_DNA"/>
</dbReference>
<evidence type="ECO:0000256" key="5">
    <source>
        <dbReference type="ARBA" id="ARBA00023136"/>
    </source>
</evidence>
<accession>A0A381S6P9</accession>
<dbReference type="Pfam" id="PF04442">
    <property type="entry name" value="CtaG_Cox11"/>
    <property type="match status" value="1"/>
</dbReference>
<dbReference type="AlphaFoldDB" id="A0A381S6P9"/>
<dbReference type="SUPFAM" id="SSF110111">
    <property type="entry name" value="Ctag/Cox11"/>
    <property type="match status" value="1"/>
</dbReference>